<comment type="subunit">
    <text evidence="2">The complex is composed of two ATP-binding proteins (CysA), two transmembrane proteins (CysT and CysW) and a solute-binding protein (CysP).</text>
</comment>
<dbReference type="EMBL" id="AP022561">
    <property type="protein sequence ID" value="BBX08744.1"/>
    <property type="molecule type" value="Genomic_DNA"/>
</dbReference>
<dbReference type="PROSITE" id="PS50928">
    <property type="entry name" value="ABC_TM1"/>
    <property type="match status" value="1"/>
</dbReference>
<evidence type="ECO:0000256" key="3">
    <source>
        <dbReference type="ARBA" id="ARBA00022448"/>
    </source>
</evidence>
<evidence type="ECO:0000256" key="9">
    <source>
        <dbReference type="SAM" id="Phobius"/>
    </source>
</evidence>
<evidence type="ECO:0000256" key="1">
    <source>
        <dbReference type="ARBA" id="ARBA00004141"/>
    </source>
</evidence>
<dbReference type="SUPFAM" id="SSF161098">
    <property type="entry name" value="MetI-like"/>
    <property type="match status" value="1"/>
</dbReference>
<dbReference type="RefSeq" id="WP_115320685.1">
    <property type="nucleotide sequence ID" value="NZ_AP022561.1"/>
</dbReference>
<evidence type="ECO:0000313" key="11">
    <source>
        <dbReference type="EMBL" id="BBX08744.1"/>
    </source>
</evidence>
<organism evidence="11 12">
    <name type="scientific">Mycolicibacterium aichiense</name>
    <dbReference type="NCBI Taxonomy" id="1799"/>
    <lineage>
        <taxon>Bacteria</taxon>
        <taxon>Bacillati</taxon>
        <taxon>Actinomycetota</taxon>
        <taxon>Actinomycetes</taxon>
        <taxon>Mycobacteriales</taxon>
        <taxon>Mycobacteriaceae</taxon>
        <taxon>Mycolicibacterium</taxon>
    </lineage>
</organism>
<dbReference type="InterPro" id="IPR035906">
    <property type="entry name" value="MetI-like_sf"/>
</dbReference>
<comment type="subcellular location">
    <subcellularLocation>
        <location evidence="1">Membrane</location>
        <topology evidence="1">Multi-pass membrane protein</topology>
    </subcellularLocation>
</comment>
<dbReference type="CDD" id="cd06261">
    <property type="entry name" value="TM_PBP2"/>
    <property type="match status" value="1"/>
</dbReference>
<proteinExistence type="predicted"/>
<keyword evidence="6" id="KW-0764">Sulfate transport</keyword>
<comment type="function">
    <text evidence="8">Part of the ABC transporter complex CysAWTP (TC 3.A.1.6.1) involved in sulfate/thiosulfate import. Probably responsible for the translocation of the substrate across the membrane.</text>
</comment>
<dbReference type="NCBIfam" id="TIGR00969">
    <property type="entry name" value="3a0106s02"/>
    <property type="match status" value="1"/>
</dbReference>
<feature type="transmembrane region" description="Helical" evidence="9">
    <location>
        <begin position="192"/>
        <end position="218"/>
    </location>
</feature>
<keyword evidence="4 9" id="KW-0812">Transmembrane</keyword>
<evidence type="ECO:0000313" key="12">
    <source>
        <dbReference type="Proteomes" id="UP000467327"/>
    </source>
</evidence>
<feature type="transmembrane region" description="Helical" evidence="9">
    <location>
        <begin position="127"/>
        <end position="151"/>
    </location>
</feature>
<dbReference type="KEGG" id="maic:MAIC_35470"/>
<dbReference type="InterPro" id="IPR000515">
    <property type="entry name" value="MetI-like"/>
</dbReference>
<dbReference type="Gene3D" id="1.10.3720.10">
    <property type="entry name" value="MetI-like"/>
    <property type="match status" value="1"/>
</dbReference>
<dbReference type="GO" id="GO:0005886">
    <property type="term" value="C:plasma membrane"/>
    <property type="evidence" value="ECO:0007669"/>
    <property type="project" value="InterPro"/>
</dbReference>
<dbReference type="InterPro" id="IPR011866">
    <property type="entry name" value="CysW_permease"/>
</dbReference>
<evidence type="ECO:0000259" key="10">
    <source>
        <dbReference type="PROSITE" id="PS50928"/>
    </source>
</evidence>
<dbReference type="Proteomes" id="UP000467327">
    <property type="component" value="Chromosome"/>
</dbReference>
<evidence type="ECO:0000256" key="6">
    <source>
        <dbReference type="ARBA" id="ARBA00023032"/>
    </source>
</evidence>
<feature type="domain" description="ABC transmembrane type-1" evidence="10">
    <location>
        <begin position="55"/>
        <end position="259"/>
    </location>
</feature>
<dbReference type="NCBIfam" id="TIGR02140">
    <property type="entry name" value="permease_CysW"/>
    <property type="match status" value="1"/>
</dbReference>
<keyword evidence="5 9" id="KW-1133">Transmembrane helix</keyword>
<feature type="transmembrane region" description="Helical" evidence="9">
    <location>
        <begin position="93"/>
        <end position="115"/>
    </location>
</feature>
<dbReference type="Pfam" id="PF00528">
    <property type="entry name" value="BPD_transp_1"/>
    <property type="match status" value="1"/>
</dbReference>
<feature type="transmembrane region" description="Helical" evidence="9">
    <location>
        <begin position="55"/>
        <end position="81"/>
    </location>
</feature>
<evidence type="ECO:0000256" key="8">
    <source>
        <dbReference type="ARBA" id="ARBA00025323"/>
    </source>
</evidence>
<dbReference type="AlphaFoldDB" id="A0AAD1HP75"/>
<accession>A0AAD1HP75</accession>
<dbReference type="GO" id="GO:0015419">
    <property type="term" value="F:ABC-type sulfate transporter activity"/>
    <property type="evidence" value="ECO:0007669"/>
    <property type="project" value="InterPro"/>
</dbReference>
<dbReference type="PANTHER" id="PTHR30406:SF1">
    <property type="entry name" value="SULFATE TRANSPORT SYSTEM PERMEASE PROTEIN CYSW"/>
    <property type="match status" value="1"/>
</dbReference>
<dbReference type="InterPro" id="IPR005667">
    <property type="entry name" value="Sulph_transpt2"/>
</dbReference>
<keyword evidence="12" id="KW-1185">Reference proteome</keyword>
<evidence type="ECO:0000256" key="7">
    <source>
        <dbReference type="ARBA" id="ARBA00023136"/>
    </source>
</evidence>
<keyword evidence="3" id="KW-0813">Transport</keyword>
<evidence type="ECO:0000256" key="2">
    <source>
        <dbReference type="ARBA" id="ARBA00011779"/>
    </source>
</evidence>
<gene>
    <name evidence="11" type="primary">cysW</name>
    <name evidence="11" type="ORF">MAIC_35470</name>
</gene>
<evidence type="ECO:0000256" key="4">
    <source>
        <dbReference type="ARBA" id="ARBA00022692"/>
    </source>
</evidence>
<sequence length="270" mass="28948">MIQSPLVRFLTRYIALAYIAVLVLVPVGLILWRTFAPGFGTFVENITTPAAISALQLSLLVVAIVVPLNVIFGVPTALVLARNKFRGKSALQAVIDLPFAVSPVVVGVALILLWGSAGLFGFVENSIGLKIIFGLPGIVLASIFVTVPFVIREVEPVLHELGTDQEQAAATLGSSWWQTFWRITLPSIRWGLTYGIVLTVARTLGEYGAVIMVSSNLPGTSQTLTLLVSDRYSRGAEYGAYAVSTLLMAVAVLVLVVQVILDARRAKASE</sequence>
<name>A0AAD1HP75_9MYCO</name>
<keyword evidence="7 9" id="KW-0472">Membrane</keyword>
<reference evidence="11 12" key="1">
    <citation type="journal article" date="2019" name="Emerg. Microbes Infect.">
        <title>Comprehensive subspecies identification of 175 nontuberculous mycobacteria species based on 7547 genomic profiles.</title>
        <authorList>
            <person name="Matsumoto Y."/>
            <person name="Kinjo T."/>
            <person name="Motooka D."/>
            <person name="Nabeya D."/>
            <person name="Jung N."/>
            <person name="Uechi K."/>
            <person name="Horii T."/>
            <person name="Iida T."/>
            <person name="Fujita J."/>
            <person name="Nakamura S."/>
        </authorList>
    </citation>
    <scope>NUCLEOTIDE SEQUENCE [LARGE SCALE GENOMIC DNA]</scope>
    <source>
        <strain evidence="11 12">JCM 6376</strain>
    </source>
</reference>
<evidence type="ECO:0000256" key="5">
    <source>
        <dbReference type="ARBA" id="ARBA00022989"/>
    </source>
</evidence>
<dbReference type="PANTHER" id="PTHR30406">
    <property type="entry name" value="SULFATE TRANSPORT SYSTEM PERMEASE PROTEIN"/>
    <property type="match status" value="1"/>
</dbReference>
<protein>
    <submittedName>
        <fullName evidence="11">Sulfate ABC transporter permease subunit CysW</fullName>
    </submittedName>
</protein>
<feature type="transmembrane region" description="Helical" evidence="9">
    <location>
        <begin position="238"/>
        <end position="261"/>
    </location>
</feature>
<feature type="transmembrane region" description="Helical" evidence="9">
    <location>
        <begin position="12"/>
        <end position="35"/>
    </location>
</feature>